<dbReference type="HAMAP" id="MF_00170">
    <property type="entry name" value="Rib_5P_isom_A"/>
    <property type="match status" value="1"/>
</dbReference>
<comment type="subunit">
    <text evidence="2">Homodimer.</text>
</comment>
<keyword evidence="1 2" id="KW-0413">Isomerase</keyword>
<dbReference type="GO" id="GO:0016853">
    <property type="term" value="F:isomerase activity"/>
    <property type="evidence" value="ECO:0007669"/>
    <property type="project" value="UniProtKB-KW"/>
</dbReference>
<organism evidence="3 4">
    <name type="scientific">Alkalibacillus silvisoli</name>
    <dbReference type="NCBI Taxonomy" id="392823"/>
    <lineage>
        <taxon>Bacteria</taxon>
        <taxon>Bacillati</taxon>
        <taxon>Bacillota</taxon>
        <taxon>Bacilli</taxon>
        <taxon>Bacillales</taxon>
        <taxon>Bacillaceae</taxon>
        <taxon>Alkalibacillus</taxon>
    </lineage>
</organism>
<dbReference type="EMBL" id="BAAACZ010000027">
    <property type="protein sequence ID" value="GAA0469763.1"/>
    <property type="molecule type" value="Genomic_DNA"/>
</dbReference>
<dbReference type="InterPro" id="IPR020672">
    <property type="entry name" value="Ribose5P_isomerase_typA_subgr"/>
</dbReference>
<dbReference type="EC" id="5.3.1.6" evidence="2"/>
<evidence type="ECO:0000313" key="4">
    <source>
        <dbReference type="Proteomes" id="UP001500740"/>
    </source>
</evidence>
<sequence>MDDKKQLVAKEAIKYVESGMTLGLGSGSTVEWFLKYLSDEMKLGLNIVGVPTSKKTERLANHYGIPLVELAKETTIDLAVDGADLVFSDLNLLKGGGGSLVREKLIDWIAEKLVIIVDDSKMVNQSGQFEVPVEVLSFGWEKTKELIEAQGYTCQLRVINDETFISDNGNFILDCKVDKLYDLNRAHIYLKQITGVVDTGLFVNMVDLVMIGDKHGVREMNGS</sequence>
<reference evidence="4" key="1">
    <citation type="journal article" date="2019" name="Int. J. Syst. Evol. Microbiol.">
        <title>The Global Catalogue of Microorganisms (GCM) 10K type strain sequencing project: providing services to taxonomists for standard genome sequencing and annotation.</title>
        <authorList>
            <consortium name="The Broad Institute Genomics Platform"/>
            <consortium name="The Broad Institute Genome Sequencing Center for Infectious Disease"/>
            <person name="Wu L."/>
            <person name="Ma J."/>
        </authorList>
    </citation>
    <scope>NUCLEOTIDE SEQUENCE [LARGE SCALE GENOMIC DNA]</scope>
    <source>
        <strain evidence="4">JCM 14193</strain>
    </source>
</reference>
<accession>A0ABP3K4V8</accession>
<dbReference type="InterPro" id="IPR004788">
    <property type="entry name" value="Ribose5P_isomerase_type_A"/>
</dbReference>
<name>A0ABP3K4V8_9BACI</name>
<protein>
    <recommendedName>
        <fullName evidence="2">Ribose-5-phosphate isomerase A</fullName>
        <ecNumber evidence="2">5.3.1.6</ecNumber>
    </recommendedName>
    <alternativeName>
        <fullName evidence="2">Phosphoriboisomerase A</fullName>
        <shortName evidence="2">PRI</shortName>
    </alternativeName>
</protein>
<dbReference type="CDD" id="cd01398">
    <property type="entry name" value="RPI_A"/>
    <property type="match status" value="1"/>
</dbReference>
<dbReference type="SUPFAM" id="SSF100950">
    <property type="entry name" value="NagB/RpiA/CoA transferase-like"/>
    <property type="match status" value="1"/>
</dbReference>
<dbReference type="SUPFAM" id="SSF75445">
    <property type="entry name" value="D-ribose-5-phosphate isomerase (RpiA), lid domain"/>
    <property type="match status" value="1"/>
</dbReference>
<dbReference type="RefSeq" id="WP_343784419.1">
    <property type="nucleotide sequence ID" value="NZ_BAAACZ010000027.1"/>
</dbReference>
<comment type="similarity">
    <text evidence="2">Belongs to the ribose 5-phosphate isomerase family.</text>
</comment>
<dbReference type="InterPro" id="IPR037171">
    <property type="entry name" value="NagB/RpiA_transferase-like"/>
</dbReference>
<feature type="binding site" evidence="2">
    <location>
        <begin position="81"/>
        <end position="84"/>
    </location>
    <ligand>
        <name>substrate</name>
    </ligand>
</feature>
<evidence type="ECO:0000256" key="1">
    <source>
        <dbReference type="ARBA" id="ARBA00023235"/>
    </source>
</evidence>
<dbReference type="Proteomes" id="UP001500740">
    <property type="component" value="Unassembled WGS sequence"/>
</dbReference>
<feature type="active site" description="Proton acceptor" evidence="2">
    <location>
        <position position="103"/>
    </location>
</feature>
<dbReference type="NCBIfam" id="TIGR00021">
    <property type="entry name" value="rpiA"/>
    <property type="match status" value="1"/>
</dbReference>
<comment type="caution">
    <text evidence="3">The sequence shown here is derived from an EMBL/GenBank/DDBJ whole genome shotgun (WGS) entry which is preliminary data.</text>
</comment>
<feature type="binding site" evidence="2">
    <location>
        <begin position="94"/>
        <end position="97"/>
    </location>
    <ligand>
        <name>substrate</name>
    </ligand>
</feature>
<gene>
    <name evidence="2 3" type="primary">rpiA</name>
    <name evidence="3" type="ORF">GCM10008935_27060</name>
</gene>
<dbReference type="InterPro" id="IPR050262">
    <property type="entry name" value="Ribose-5P_isomerase"/>
</dbReference>
<comment type="catalytic activity">
    <reaction evidence="2">
        <text>aldehydo-D-ribose 5-phosphate = D-ribulose 5-phosphate</text>
        <dbReference type="Rhea" id="RHEA:14657"/>
        <dbReference type="ChEBI" id="CHEBI:58121"/>
        <dbReference type="ChEBI" id="CHEBI:58273"/>
        <dbReference type="EC" id="5.3.1.6"/>
    </reaction>
</comment>
<dbReference type="NCBIfam" id="NF001924">
    <property type="entry name" value="PRK00702.1"/>
    <property type="match status" value="1"/>
</dbReference>
<keyword evidence="4" id="KW-1185">Reference proteome</keyword>
<dbReference type="Gene3D" id="3.30.70.260">
    <property type="match status" value="1"/>
</dbReference>
<comment type="function">
    <text evidence="2">Catalyzes the reversible conversion of ribose-5-phosphate to ribulose 5-phosphate.</text>
</comment>
<dbReference type="Gene3D" id="3.40.50.1360">
    <property type="match status" value="1"/>
</dbReference>
<dbReference type="PANTHER" id="PTHR43748">
    <property type="entry name" value="RIBOSE-5-PHOSPHATE ISOMERASE 3, CHLOROPLASTIC-RELATED"/>
    <property type="match status" value="1"/>
</dbReference>
<dbReference type="Pfam" id="PF06026">
    <property type="entry name" value="Rib_5-P_isom_A"/>
    <property type="match status" value="1"/>
</dbReference>
<dbReference type="PANTHER" id="PTHR43748:SF3">
    <property type="entry name" value="RIBOSE-5-PHOSPHATE ISOMERASE 3, CHLOROPLASTIC-RELATED"/>
    <property type="match status" value="1"/>
</dbReference>
<comment type="pathway">
    <text evidence="2">Carbohydrate degradation; pentose phosphate pathway; D-ribose 5-phosphate from D-ribulose 5-phosphate (non-oxidative stage): step 1/1.</text>
</comment>
<evidence type="ECO:0000313" key="3">
    <source>
        <dbReference type="EMBL" id="GAA0469763.1"/>
    </source>
</evidence>
<evidence type="ECO:0000256" key="2">
    <source>
        <dbReference type="HAMAP-Rule" id="MF_00170"/>
    </source>
</evidence>
<proteinExistence type="inferred from homology"/>
<feature type="binding site" evidence="2">
    <location>
        <position position="121"/>
    </location>
    <ligand>
        <name>substrate</name>
    </ligand>
</feature>
<feature type="binding site" evidence="2">
    <location>
        <begin position="26"/>
        <end position="29"/>
    </location>
    <ligand>
        <name>substrate</name>
    </ligand>
</feature>